<evidence type="ECO:0000259" key="3">
    <source>
        <dbReference type="Pfam" id="PF03413"/>
    </source>
</evidence>
<feature type="compositionally biased region" description="Basic and acidic residues" evidence="1">
    <location>
        <begin position="121"/>
        <end position="132"/>
    </location>
</feature>
<feature type="signal peptide" evidence="2">
    <location>
        <begin position="1"/>
        <end position="26"/>
    </location>
</feature>
<dbReference type="EMBL" id="SHKL01000001">
    <property type="protein sequence ID" value="RZT88611.1"/>
    <property type="molecule type" value="Genomic_DNA"/>
</dbReference>
<feature type="domain" description="PepSY" evidence="3">
    <location>
        <begin position="64"/>
        <end position="122"/>
    </location>
</feature>
<organism evidence="4 5">
    <name type="scientific">Pseudonocardia sediminis</name>
    <dbReference type="NCBI Taxonomy" id="1397368"/>
    <lineage>
        <taxon>Bacteria</taxon>
        <taxon>Bacillati</taxon>
        <taxon>Actinomycetota</taxon>
        <taxon>Actinomycetes</taxon>
        <taxon>Pseudonocardiales</taxon>
        <taxon>Pseudonocardiaceae</taxon>
        <taxon>Pseudonocardia</taxon>
    </lineage>
</organism>
<name>A0A4Q7V4Y3_PSEST</name>
<feature type="compositionally biased region" description="Acidic residues" evidence="1">
    <location>
        <begin position="133"/>
        <end position="147"/>
    </location>
</feature>
<evidence type="ECO:0000256" key="2">
    <source>
        <dbReference type="SAM" id="SignalP"/>
    </source>
</evidence>
<keyword evidence="2" id="KW-0732">Signal</keyword>
<protein>
    <submittedName>
        <fullName evidence="4">Peptidase YpeB-like protein</fullName>
    </submittedName>
</protein>
<feature type="chain" id="PRO_5020773813" evidence="2">
    <location>
        <begin position="27"/>
        <end position="147"/>
    </location>
</feature>
<keyword evidence="5" id="KW-1185">Reference proteome</keyword>
<sequence>MAARSLTLAAVATAGLLALGGGTALALGAGSETPATPVSLTAAGTTPADGTAPGAPAPGAAPAIDRATAERIALERVGGGRITDSTELDDDDDDRRVWEVEVTNGTAEHDVDVDSATGAVVDHDTDDLRDGDDRDDNDDRDDDRADD</sequence>
<evidence type="ECO:0000313" key="4">
    <source>
        <dbReference type="EMBL" id="RZT88611.1"/>
    </source>
</evidence>
<accession>A0A4Q7V4Y3</accession>
<gene>
    <name evidence="4" type="ORF">EV383_5555</name>
</gene>
<evidence type="ECO:0000313" key="5">
    <source>
        <dbReference type="Proteomes" id="UP000291591"/>
    </source>
</evidence>
<dbReference type="RefSeq" id="WP_130292591.1">
    <property type="nucleotide sequence ID" value="NZ_SHKL01000001.1"/>
</dbReference>
<feature type="region of interest" description="Disordered" evidence="1">
    <location>
        <begin position="28"/>
        <end position="147"/>
    </location>
</feature>
<dbReference type="Proteomes" id="UP000291591">
    <property type="component" value="Unassembled WGS sequence"/>
</dbReference>
<feature type="compositionally biased region" description="Low complexity" evidence="1">
    <location>
        <begin position="41"/>
        <end position="66"/>
    </location>
</feature>
<comment type="caution">
    <text evidence="4">The sequence shown here is derived from an EMBL/GenBank/DDBJ whole genome shotgun (WGS) entry which is preliminary data.</text>
</comment>
<reference evidence="4 5" key="1">
    <citation type="submission" date="2019-02" db="EMBL/GenBank/DDBJ databases">
        <title>Sequencing the genomes of 1000 actinobacteria strains.</title>
        <authorList>
            <person name="Klenk H.-P."/>
        </authorList>
    </citation>
    <scope>NUCLEOTIDE SEQUENCE [LARGE SCALE GENOMIC DNA]</scope>
    <source>
        <strain evidence="4 5">DSM 45779</strain>
    </source>
</reference>
<dbReference type="InterPro" id="IPR025711">
    <property type="entry name" value="PepSY"/>
</dbReference>
<dbReference type="Gene3D" id="3.10.450.40">
    <property type="match status" value="1"/>
</dbReference>
<dbReference type="Pfam" id="PF03413">
    <property type="entry name" value="PepSY"/>
    <property type="match status" value="1"/>
</dbReference>
<dbReference type="AlphaFoldDB" id="A0A4Q7V4Y3"/>
<evidence type="ECO:0000256" key="1">
    <source>
        <dbReference type="SAM" id="MobiDB-lite"/>
    </source>
</evidence>
<proteinExistence type="predicted"/>